<gene>
    <name evidence="1" type="ORF">UFOPK2657_00541</name>
</gene>
<dbReference type="CDD" id="cd00756">
    <property type="entry name" value="MoaE"/>
    <property type="match status" value="1"/>
</dbReference>
<proteinExistence type="predicted"/>
<organism evidence="1">
    <name type="scientific">freshwater metagenome</name>
    <dbReference type="NCBI Taxonomy" id="449393"/>
    <lineage>
        <taxon>unclassified sequences</taxon>
        <taxon>metagenomes</taxon>
        <taxon>ecological metagenomes</taxon>
    </lineage>
</organism>
<dbReference type="GO" id="GO:0006777">
    <property type="term" value="P:Mo-molybdopterin cofactor biosynthetic process"/>
    <property type="evidence" value="ECO:0007669"/>
    <property type="project" value="InterPro"/>
</dbReference>
<dbReference type="InterPro" id="IPR003448">
    <property type="entry name" value="Mopterin_biosynth_MoaE"/>
</dbReference>
<reference evidence="1" key="1">
    <citation type="submission" date="2020-05" db="EMBL/GenBank/DDBJ databases">
        <authorList>
            <person name="Chiriac C."/>
            <person name="Salcher M."/>
            <person name="Ghai R."/>
            <person name="Kavagutti S V."/>
        </authorList>
    </citation>
    <scope>NUCLEOTIDE SEQUENCE</scope>
</reference>
<sequence length="164" mass="18192">MTLRRLIDNGDTLLELTTEPLSVDQTYNWSVLPSCGAVVVFSGTVRDHSDGRAGVETLAYEAYEEEVLPKCQLITEEMRKQWPTLGRIALIHRLGELQLGESSVLVVVSSPHRPEAFEAARYGIDALKATVPIWKRETWSDGADWAASAQHVTTLDALNESRAK</sequence>
<dbReference type="Gene3D" id="3.90.1170.40">
    <property type="entry name" value="Molybdopterin biosynthesis MoaE subunit"/>
    <property type="match status" value="1"/>
</dbReference>
<evidence type="ECO:0000313" key="1">
    <source>
        <dbReference type="EMBL" id="CAB4711574.1"/>
    </source>
</evidence>
<accession>A0A6J6QWL8</accession>
<dbReference type="AlphaFoldDB" id="A0A6J6QWL8"/>
<dbReference type="EMBL" id="CAEZYG010000076">
    <property type="protein sequence ID" value="CAB4711574.1"/>
    <property type="molecule type" value="Genomic_DNA"/>
</dbReference>
<dbReference type="SUPFAM" id="SSF54690">
    <property type="entry name" value="Molybdopterin synthase subunit MoaE"/>
    <property type="match status" value="1"/>
</dbReference>
<dbReference type="InterPro" id="IPR036563">
    <property type="entry name" value="MoaE_sf"/>
</dbReference>
<dbReference type="PANTHER" id="PTHR23404">
    <property type="entry name" value="MOLYBDOPTERIN SYNTHASE RELATED"/>
    <property type="match status" value="1"/>
</dbReference>
<protein>
    <submittedName>
        <fullName evidence="1">Unannotated protein</fullName>
    </submittedName>
</protein>
<dbReference type="Pfam" id="PF02391">
    <property type="entry name" value="MoaE"/>
    <property type="match status" value="1"/>
</dbReference>
<name>A0A6J6QWL8_9ZZZZ</name>